<dbReference type="PANTHER" id="PTHR34115">
    <property type="entry name" value="PROTEIN, PUTATIVE-RELATED"/>
    <property type="match status" value="1"/>
</dbReference>
<evidence type="ECO:0000313" key="3">
    <source>
        <dbReference type="Proteomes" id="UP001372338"/>
    </source>
</evidence>
<organism evidence="2 3">
    <name type="scientific">Crotalaria pallida</name>
    <name type="common">Smooth rattlebox</name>
    <name type="synonym">Crotalaria striata</name>
    <dbReference type="NCBI Taxonomy" id="3830"/>
    <lineage>
        <taxon>Eukaryota</taxon>
        <taxon>Viridiplantae</taxon>
        <taxon>Streptophyta</taxon>
        <taxon>Embryophyta</taxon>
        <taxon>Tracheophyta</taxon>
        <taxon>Spermatophyta</taxon>
        <taxon>Magnoliopsida</taxon>
        <taxon>eudicotyledons</taxon>
        <taxon>Gunneridae</taxon>
        <taxon>Pentapetalae</taxon>
        <taxon>rosids</taxon>
        <taxon>fabids</taxon>
        <taxon>Fabales</taxon>
        <taxon>Fabaceae</taxon>
        <taxon>Papilionoideae</taxon>
        <taxon>50 kb inversion clade</taxon>
        <taxon>genistoids sensu lato</taxon>
        <taxon>core genistoids</taxon>
        <taxon>Crotalarieae</taxon>
        <taxon>Crotalaria</taxon>
    </lineage>
</organism>
<comment type="caution">
    <text evidence="2">The sequence shown here is derived from an EMBL/GenBank/DDBJ whole genome shotgun (WGS) entry which is preliminary data.</text>
</comment>
<proteinExistence type="predicted"/>
<reference evidence="2 3" key="1">
    <citation type="submission" date="2024-01" db="EMBL/GenBank/DDBJ databases">
        <title>The genomes of 5 underutilized Papilionoideae crops provide insights into root nodulation and disease resistanc.</title>
        <authorList>
            <person name="Yuan L."/>
        </authorList>
    </citation>
    <scope>NUCLEOTIDE SEQUENCE [LARGE SCALE GENOMIC DNA]</scope>
    <source>
        <strain evidence="2">ZHUSHIDOU_FW_LH</strain>
        <tissue evidence="2">Leaf</tissue>
    </source>
</reference>
<dbReference type="PANTHER" id="PTHR34115:SF16">
    <property type="entry name" value="PROTEIN, PUTATIVE-RELATED"/>
    <property type="match status" value="1"/>
</dbReference>
<feature type="transmembrane region" description="Helical" evidence="1">
    <location>
        <begin position="76"/>
        <end position="96"/>
    </location>
</feature>
<dbReference type="Proteomes" id="UP001372338">
    <property type="component" value="Unassembled WGS sequence"/>
</dbReference>
<protein>
    <recommendedName>
        <fullName evidence="4">Transmembrane protein</fullName>
    </recommendedName>
</protein>
<keyword evidence="1" id="KW-0812">Transmembrane</keyword>
<dbReference type="EMBL" id="JAYWIO010000005">
    <property type="protein sequence ID" value="KAK7260592.1"/>
    <property type="molecule type" value="Genomic_DNA"/>
</dbReference>
<name>A0AAN9ENM6_CROPI</name>
<evidence type="ECO:0000313" key="2">
    <source>
        <dbReference type="EMBL" id="KAK7260592.1"/>
    </source>
</evidence>
<keyword evidence="3" id="KW-1185">Reference proteome</keyword>
<feature type="transmembrane region" description="Helical" evidence="1">
    <location>
        <begin position="18"/>
        <end position="36"/>
    </location>
</feature>
<feature type="transmembrane region" description="Helical" evidence="1">
    <location>
        <begin position="48"/>
        <end position="70"/>
    </location>
</feature>
<accession>A0AAN9ENM6</accession>
<gene>
    <name evidence="2" type="ORF">RIF29_26771</name>
</gene>
<sequence>MTVLRDQVINLFKALSEIINKFLALLITMIAAIYSDTGNDLLMKHHKLMMFLVLTIVLYFFLVIIGTILQLYNKNIVPLIICTMLMVGSVISVLALSIISPTIAWITLALWVGMFIFVSYFYSLYEKIKNWLEGHIARNSSGLLPH</sequence>
<dbReference type="InterPro" id="IPR053258">
    <property type="entry name" value="Ca-permeable_cation_channel"/>
</dbReference>
<keyword evidence="1" id="KW-0472">Membrane</keyword>
<feature type="transmembrane region" description="Helical" evidence="1">
    <location>
        <begin position="103"/>
        <end position="122"/>
    </location>
</feature>
<evidence type="ECO:0008006" key="4">
    <source>
        <dbReference type="Google" id="ProtNLM"/>
    </source>
</evidence>
<evidence type="ECO:0000256" key="1">
    <source>
        <dbReference type="SAM" id="Phobius"/>
    </source>
</evidence>
<dbReference type="AlphaFoldDB" id="A0AAN9ENM6"/>
<keyword evidence="1" id="KW-1133">Transmembrane helix</keyword>